<reference evidence="1 2" key="1">
    <citation type="submission" date="2021-06" db="EMBL/GenBank/DDBJ databases">
        <title>Caerostris darwini draft genome.</title>
        <authorList>
            <person name="Kono N."/>
            <person name="Arakawa K."/>
        </authorList>
    </citation>
    <scope>NUCLEOTIDE SEQUENCE [LARGE SCALE GENOMIC DNA]</scope>
</reference>
<name>A0AAV4W7I3_9ARAC</name>
<dbReference type="AlphaFoldDB" id="A0AAV4W7I3"/>
<accession>A0AAV4W7I3</accession>
<sequence length="136" mass="15041">MFSPGRRGSFYCAGAPAEANKKTKRADDLAGTGHHATDWKNRTTASVYLGGLREPHRDNNSKGDIIILSADNFTVKRSLRAVFNQRVASSFPEKKKLSPLPLELLQKLMVKPVVFTFDAKCQCDSLLDSGNNEMVQ</sequence>
<dbReference type="EMBL" id="BPLQ01014286">
    <property type="protein sequence ID" value="GIY78850.1"/>
    <property type="molecule type" value="Genomic_DNA"/>
</dbReference>
<proteinExistence type="predicted"/>
<evidence type="ECO:0000313" key="1">
    <source>
        <dbReference type="EMBL" id="GIY78850.1"/>
    </source>
</evidence>
<protein>
    <submittedName>
        <fullName evidence="1">Uncharacterized protein</fullName>
    </submittedName>
</protein>
<gene>
    <name evidence="1" type="ORF">CDAR_584131</name>
</gene>
<dbReference type="Proteomes" id="UP001054837">
    <property type="component" value="Unassembled WGS sequence"/>
</dbReference>
<keyword evidence="2" id="KW-1185">Reference proteome</keyword>
<organism evidence="1 2">
    <name type="scientific">Caerostris darwini</name>
    <dbReference type="NCBI Taxonomy" id="1538125"/>
    <lineage>
        <taxon>Eukaryota</taxon>
        <taxon>Metazoa</taxon>
        <taxon>Ecdysozoa</taxon>
        <taxon>Arthropoda</taxon>
        <taxon>Chelicerata</taxon>
        <taxon>Arachnida</taxon>
        <taxon>Araneae</taxon>
        <taxon>Araneomorphae</taxon>
        <taxon>Entelegynae</taxon>
        <taxon>Araneoidea</taxon>
        <taxon>Araneidae</taxon>
        <taxon>Caerostris</taxon>
    </lineage>
</organism>
<evidence type="ECO:0000313" key="2">
    <source>
        <dbReference type="Proteomes" id="UP001054837"/>
    </source>
</evidence>
<comment type="caution">
    <text evidence="1">The sequence shown here is derived from an EMBL/GenBank/DDBJ whole genome shotgun (WGS) entry which is preliminary data.</text>
</comment>